<organism evidence="1 2">
    <name type="scientific">Lineolata rhizophorae</name>
    <dbReference type="NCBI Taxonomy" id="578093"/>
    <lineage>
        <taxon>Eukaryota</taxon>
        <taxon>Fungi</taxon>
        <taxon>Dikarya</taxon>
        <taxon>Ascomycota</taxon>
        <taxon>Pezizomycotina</taxon>
        <taxon>Dothideomycetes</taxon>
        <taxon>Dothideomycetes incertae sedis</taxon>
        <taxon>Lineolatales</taxon>
        <taxon>Lineolataceae</taxon>
        <taxon>Lineolata</taxon>
    </lineage>
</organism>
<accession>A0A6A6NPU3</accession>
<sequence length="292" mass="32153">MAEIATAIETAIKTMTVVVTTMSVTTMNVIAIEMTTASGTETGVQMASVTETEIVADRATAIFRKAPATAYRRRQFQHDGSLGDEESYDNDTFRDTLSFNDDFRNAIPSINLMIGIIAMTPETVTESEAETMPDIMTAGFWPNIRGKIVTIYGESVNHDDRSMVNDAGDSHWRLANASSPIRVYNQNVEERIKASSSTVRMRNPQVQARIAKSARVVQVHNPDLQGQIVKLSSTLRVHRLDERRLGLRLLVLVLGPGGGGMMIGGGAKMLDLCDHSFTSLFHRRRDGAKTHL</sequence>
<evidence type="ECO:0000313" key="2">
    <source>
        <dbReference type="Proteomes" id="UP000799766"/>
    </source>
</evidence>
<gene>
    <name evidence="1" type="ORF">BDY21DRAFT_374510</name>
</gene>
<protein>
    <submittedName>
        <fullName evidence="1">Uncharacterized protein</fullName>
    </submittedName>
</protein>
<dbReference type="Proteomes" id="UP000799766">
    <property type="component" value="Unassembled WGS sequence"/>
</dbReference>
<name>A0A6A6NPU3_9PEZI</name>
<reference evidence="1" key="1">
    <citation type="journal article" date="2020" name="Stud. Mycol.">
        <title>101 Dothideomycetes genomes: a test case for predicting lifestyles and emergence of pathogens.</title>
        <authorList>
            <person name="Haridas S."/>
            <person name="Albert R."/>
            <person name="Binder M."/>
            <person name="Bloem J."/>
            <person name="Labutti K."/>
            <person name="Salamov A."/>
            <person name="Andreopoulos B."/>
            <person name="Baker S."/>
            <person name="Barry K."/>
            <person name="Bills G."/>
            <person name="Bluhm B."/>
            <person name="Cannon C."/>
            <person name="Castanera R."/>
            <person name="Culley D."/>
            <person name="Daum C."/>
            <person name="Ezra D."/>
            <person name="Gonzalez J."/>
            <person name="Henrissat B."/>
            <person name="Kuo A."/>
            <person name="Liang C."/>
            <person name="Lipzen A."/>
            <person name="Lutzoni F."/>
            <person name="Magnuson J."/>
            <person name="Mondo S."/>
            <person name="Nolan M."/>
            <person name="Ohm R."/>
            <person name="Pangilinan J."/>
            <person name="Park H.-J."/>
            <person name="Ramirez L."/>
            <person name="Alfaro M."/>
            <person name="Sun H."/>
            <person name="Tritt A."/>
            <person name="Yoshinaga Y."/>
            <person name="Zwiers L.-H."/>
            <person name="Turgeon B."/>
            <person name="Goodwin S."/>
            <person name="Spatafora J."/>
            <person name="Crous P."/>
            <person name="Grigoriev I."/>
        </authorList>
    </citation>
    <scope>NUCLEOTIDE SEQUENCE</scope>
    <source>
        <strain evidence="1">ATCC 16933</strain>
    </source>
</reference>
<dbReference type="AlphaFoldDB" id="A0A6A6NPU3"/>
<keyword evidence="2" id="KW-1185">Reference proteome</keyword>
<dbReference type="EMBL" id="MU001695">
    <property type="protein sequence ID" value="KAF2453699.1"/>
    <property type="molecule type" value="Genomic_DNA"/>
</dbReference>
<proteinExistence type="predicted"/>
<evidence type="ECO:0000313" key="1">
    <source>
        <dbReference type="EMBL" id="KAF2453699.1"/>
    </source>
</evidence>